<organism evidence="1">
    <name type="scientific">marine sediment metagenome</name>
    <dbReference type="NCBI Taxonomy" id="412755"/>
    <lineage>
        <taxon>unclassified sequences</taxon>
        <taxon>metagenomes</taxon>
        <taxon>ecological metagenomes</taxon>
    </lineage>
</organism>
<evidence type="ECO:0000313" key="1">
    <source>
        <dbReference type="EMBL" id="KKN71213.1"/>
    </source>
</evidence>
<reference evidence="1" key="1">
    <citation type="journal article" date="2015" name="Nature">
        <title>Complex archaea that bridge the gap between prokaryotes and eukaryotes.</title>
        <authorList>
            <person name="Spang A."/>
            <person name="Saw J.H."/>
            <person name="Jorgensen S.L."/>
            <person name="Zaremba-Niedzwiedzka K."/>
            <person name="Martijn J."/>
            <person name="Lind A.E."/>
            <person name="van Eijk R."/>
            <person name="Schleper C."/>
            <person name="Guy L."/>
            <person name="Ettema T.J."/>
        </authorList>
    </citation>
    <scope>NUCLEOTIDE SEQUENCE</scope>
</reference>
<dbReference type="EMBL" id="LAZR01000387">
    <property type="protein sequence ID" value="KKN71213.1"/>
    <property type="molecule type" value="Genomic_DNA"/>
</dbReference>
<proteinExistence type="predicted"/>
<dbReference type="AlphaFoldDB" id="A0A0F9VZH7"/>
<name>A0A0F9VZH7_9ZZZZ</name>
<protein>
    <submittedName>
        <fullName evidence="1">Uncharacterized protein</fullName>
    </submittedName>
</protein>
<comment type="caution">
    <text evidence="1">The sequence shown here is derived from an EMBL/GenBank/DDBJ whole genome shotgun (WGS) entry which is preliminary data.</text>
</comment>
<sequence length="132" mass="14252">MSSDVFISDGLTRERISPATANLQRELRDLLQTIQEGSAGAYSILAGPDQVIITTTSAKLNTLGIVFKDDLRRLTIIPEGTNIYWSLGGTAKSGINLLPLASLELDIVKSLAEKLEFVMSTSTENLTIVQEG</sequence>
<accession>A0A0F9VZH7</accession>
<gene>
    <name evidence="1" type="ORF">LCGC14_0422560</name>
</gene>